<organism evidence="3 4">
    <name type="scientific">Embleya hyalina</name>
    <dbReference type="NCBI Taxonomy" id="516124"/>
    <lineage>
        <taxon>Bacteria</taxon>
        <taxon>Bacillati</taxon>
        <taxon>Actinomycetota</taxon>
        <taxon>Actinomycetes</taxon>
        <taxon>Kitasatosporales</taxon>
        <taxon>Streptomycetaceae</taxon>
        <taxon>Embleya</taxon>
    </lineage>
</organism>
<dbReference type="SMART" id="SM00867">
    <property type="entry name" value="YceI"/>
    <property type="match status" value="1"/>
</dbReference>
<keyword evidence="4" id="KW-1185">Reference proteome</keyword>
<evidence type="ECO:0000313" key="3">
    <source>
        <dbReference type="EMBL" id="GCD98735.1"/>
    </source>
</evidence>
<evidence type="ECO:0000313" key="4">
    <source>
        <dbReference type="Proteomes" id="UP000286931"/>
    </source>
</evidence>
<dbReference type="Gene3D" id="2.40.128.110">
    <property type="entry name" value="Lipid/polyisoprenoid-binding, YceI-like"/>
    <property type="match status" value="1"/>
</dbReference>
<gene>
    <name evidence="3" type="ORF">EHYA_06446</name>
</gene>
<dbReference type="Pfam" id="PF04264">
    <property type="entry name" value="YceI"/>
    <property type="match status" value="1"/>
</dbReference>
<accession>A0A401YW09</accession>
<feature type="domain" description="Lipid/polyisoprenoid-binding YceI-like" evidence="2">
    <location>
        <begin position="20"/>
        <end position="188"/>
    </location>
</feature>
<protein>
    <submittedName>
        <fullName evidence="3">Polyisoprenoid-binding protein</fullName>
    </submittedName>
</protein>
<comment type="similarity">
    <text evidence="1">Belongs to the UPF0312 family.</text>
</comment>
<dbReference type="EMBL" id="BIFH01000029">
    <property type="protein sequence ID" value="GCD98735.1"/>
    <property type="molecule type" value="Genomic_DNA"/>
</dbReference>
<dbReference type="PANTHER" id="PTHR34406">
    <property type="entry name" value="PROTEIN YCEI"/>
    <property type="match status" value="1"/>
</dbReference>
<dbReference type="InterPro" id="IPR007372">
    <property type="entry name" value="Lipid/polyisoprenoid-bd_YceI"/>
</dbReference>
<dbReference type="InterPro" id="IPR036761">
    <property type="entry name" value="TTHA0802/YceI-like_sf"/>
</dbReference>
<comment type="caution">
    <text evidence="3">The sequence shown here is derived from an EMBL/GenBank/DDBJ whole genome shotgun (WGS) entry which is preliminary data.</text>
</comment>
<dbReference type="PANTHER" id="PTHR34406:SF1">
    <property type="entry name" value="PROTEIN YCEI"/>
    <property type="match status" value="1"/>
</dbReference>
<name>A0A401YW09_9ACTN</name>
<reference evidence="3 4" key="1">
    <citation type="submission" date="2018-12" db="EMBL/GenBank/DDBJ databases">
        <title>Draft genome sequence of Embleya hyalina NBRC 13850T.</title>
        <authorList>
            <person name="Komaki H."/>
            <person name="Hosoyama A."/>
            <person name="Kimura A."/>
            <person name="Ichikawa N."/>
            <person name="Tamura T."/>
        </authorList>
    </citation>
    <scope>NUCLEOTIDE SEQUENCE [LARGE SCALE GENOMIC DNA]</scope>
    <source>
        <strain evidence="3 4">NBRC 13850</strain>
    </source>
</reference>
<dbReference type="SUPFAM" id="SSF101874">
    <property type="entry name" value="YceI-like"/>
    <property type="match status" value="1"/>
</dbReference>
<proteinExistence type="inferred from homology"/>
<sequence length="192" mass="20955">MTATTPRRDWQGLTIPTPGTYVLDANHTRVGFTARHLMVSKVRGQFGEFSGEITIAENPLESGVEASIATASMTTGQKDRDAHLASADFLEVEKYPTMKFRTLRLTGHKGGAFTLVGELTVKDVTREVELALELEGLATSPWGQEVLAFSATTTIDREDFGITWNQALESGGVLVSKRIAIEIEGEAIRQED</sequence>
<dbReference type="AlphaFoldDB" id="A0A401YW09"/>
<evidence type="ECO:0000259" key="2">
    <source>
        <dbReference type="SMART" id="SM00867"/>
    </source>
</evidence>
<dbReference type="RefSeq" id="WP_126640616.1">
    <property type="nucleotide sequence ID" value="NZ_BIFH01000029.1"/>
</dbReference>
<dbReference type="OrthoDB" id="9811006at2"/>
<dbReference type="Proteomes" id="UP000286931">
    <property type="component" value="Unassembled WGS sequence"/>
</dbReference>
<evidence type="ECO:0000256" key="1">
    <source>
        <dbReference type="ARBA" id="ARBA00008812"/>
    </source>
</evidence>